<organism evidence="20 21">
    <name type="scientific">Thioalkalivibrio versutus</name>
    <dbReference type="NCBI Taxonomy" id="106634"/>
    <lineage>
        <taxon>Bacteria</taxon>
        <taxon>Pseudomonadati</taxon>
        <taxon>Pseudomonadota</taxon>
        <taxon>Gammaproteobacteria</taxon>
        <taxon>Chromatiales</taxon>
        <taxon>Ectothiorhodospiraceae</taxon>
        <taxon>Thioalkalivibrio</taxon>
    </lineage>
</organism>
<dbReference type="InterPro" id="IPR036163">
    <property type="entry name" value="HMA_dom_sf"/>
</dbReference>
<dbReference type="NCBIfam" id="TIGR01525">
    <property type="entry name" value="ATPase-IB_hvy"/>
    <property type="match status" value="1"/>
</dbReference>
<dbReference type="PATRIC" id="fig|106634.4.peg.2615"/>
<keyword evidence="3" id="KW-0813">Transport</keyword>
<evidence type="ECO:0000256" key="10">
    <source>
        <dbReference type="ARBA" id="ARBA00022842"/>
    </source>
</evidence>
<evidence type="ECO:0000256" key="8">
    <source>
        <dbReference type="ARBA" id="ARBA00022741"/>
    </source>
</evidence>
<evidence type="ECO:0000259" key="19">
    <source>
        <dbReference type="PROSITE" id="PS50846"/>
    </source>
</evidence>
<proteinExistence type="inferred from homology"/>
<evidence type="ECO:0000256" key="1">
    <source>
        <dbReference type="ARBA" id="ARBA00004651"/>
    </source>
</evidence>
<dbReference type="Pfam" id="PF12156">
    <property type="entry name" value="ATPase-cat_bd"/>
    <property type="match status" value="1"/>
</dbReference>
<dbReference type="InterPro" id="IPR036412">
    <property type="entry name" value="HAD-like_sf"/>
</dbReference>
<evidence type="ECO:0000313" key="20">
    <source>
        <dbReference type="EMBL" id="AKJ96187.1"/>
    </source>
</evidence>
<dbReference type="Pfam" id="PF00403">
    <property type="entry name" value="HMA"/>
    <property type="match status" value="1"/>
</dbReference>
<accession>A0A0G3G9I8</accession>
<keyword evidence="6 17" id="KW-0812">Transmembrane</keyword>
<dbReference type="Gene3D" id="2.70.150.10">
    <property type="entry name" value="Calcium-transporting ATPase, cytoplasmic transduction domain A"/>
    <property type="match status" value="1"/>
</dbReference>
<comment type="similarity">
    <text evidence="2 17">Belongs to the cation transport ATPase (P-type) (TC 3.A.3) family. Type IB subfamily.</text>
</comment>
<dbReference type="SUPFAM" id="SSF81653">
    <property type="entry name" value="Calcium ATPase, transduction domain A"/>
    <property type="match status" value="1"/>
</dbReference>
<dbReference type="InterPro" id="IPR023299">
    <property type="entry name" value="ATPase_P-typ_cyto_dom_N"/>
</dbReference>
<dbReference type="PROSITE" id="PS00154">
    <property type="entry name" value="ATPASE_E1_E2"/>
    <property type="match status" value="1"/>
</dbReference>
<dbReference type="EC" id="7.2.2.9" evidence="15"/>
<dbReference type="RefSeq" id="WP_047251766.1">
    <property type="nucleotide sequence ID" value="NZ_CP011367.1"/>
</dbReference>
<dbReference type="InterPro" id="IPR018303">
    <property type="entry name" value="ATPase_P-typ_P_site"/>
</dbReference>
<dbReference type="EMBL" id="CP011367">
    <property type="protein sequence ID" value="AKJ96187.1"/>
    <property type="molecule type" value="Genomic_DNA"/>
</dbReference>
<evidence type="ECO:0000256" key="7">
    <source>
        <dbReference type="ARBA" id="ARBA00022723"/>
    </source>
</evidence>
<dbReference type="STRING" id="106634.TVD_12825"/>
<gene>
    <name evidence="20" type="ORF">TVD_12825</name>
</gene>
<dbReference type="AlphaFoldDB" id="A0A0G3G9I8"/>
<dbReference type="InterPro" id="IPR059000">
    <property type="entry name" value="ATPase_P-type_domA"/>
</dbReference>
<dbReference type="InterPro" id="IPR027256">
    <property type="entry name" value="P-typ_ATPase_IB"/>
</dbReference>
<sequence length="851" mass="90916">MALASDSQGPATPEAEARCFHCGLEVPVGACYPVTFEGREEPTCCPGCQAVASAIIERGLGAYYHHRDAPPADTGSPLIPDELRELELFDHPGVQQQFVAPAGAEGDRREAALMLEGITCAACVWLNERHVQALPGVESFRVNYSTHRAQAVWDPERIALSDILKAIRDIGYHAHPYDPGTREQAIARERGLALRRIAVAALGMMQVMMLAVALWLGAEDTEHEDLLQFMRWVAAALTTPVVLYSAIPFYQSAWRDLRHRQLGMDVPVSLAIIVTYLASLYAVILGTGEHVYFESVVMFVFFLLTSRYLELIARQHASHAIDRLDRLVPAIANRLDAAGRVEAVPVGELVPGDRVRVRPGETMPTDGVVCEGESTVNRALLTGEPEPHAVRIGDPVTGGTVNVDGPLAIEVQRVGAETTLAAIQRLLDRAQTEKPRMARIAEAGTGWFVGAVLVLTALAGLVWYAWIDPTRALWVMVAMLVATCPCALALATPVALTATTGALSRLGLLVTRGSALETLPRVDMVCLDKTGTLTVGMPRLVAQSELQPAPEGADWLNWAAALEAHSEHPLARALVAPAKSSTVVASEVRNLPGRGLVGHIEGHRVAIGGSSMLPQRGTPSPEPPLGYPLATPVWLVVDDQPVALFWLADTPRPGARNVIADLQRRGLRVVLLTGDRPQAAQAFAAEMGIAEAEGGLTPEGKLAYVHARQAEGRVVLMAGEGINDAPVLAGADVSLAMGGGTQLAQNQADLVLLSDRLEHLPQALDQARHTRRVIRQNIAWAIGYNLVALPVAAAGLLTPWLAALGMSLSSLLVVGNALRLRPGRDVMDTGAESSVPSGEAVRDPASRPPPV</sequence>
<dbReference type="GO" id="GO:0016887">
    <property type="term" value="F:ATP hydrolysis activity"/>
    <property type="evidence" value="ECO:0007669"/>
    <property type="project" value="InterPro"/>
</dbReference>
<dbReference type="InterPro" id="IPR006121">
    <property type="entry name" value="HMA_dom"/>
</dbReference>
<dbReference type="InterPro" id="IPR021993">
    <property type="entry name" value="ATPase-cat-bd"/>
</dbReference>
<evidence type="ECO:0000256" key="5">
    <source>
        <dbReference type="ARBA" id="ARBA00022553"/>
    </source>
</evidence>
<feature type="domain" description="HMA" evidence="19">
    <location>
        <begin position="109"/>
        <end position="175"/>
    </location>
</feature>
<dbReference type="GO" id="GO:0005524">
    <property type="term" value="F:ATP binding"/>
    <property type="evidence" value="ECO:0007669"/>
    <property type="project" value="UniProtKB-UniRule"/>
</dbReference>
<dbReference type="GO" id="GO:0005886">
    <property type="term" value="C:plasma membrane"/>
    <property type="evidence" value="ECO:0007669"/>
    <property type="project" value="UniProtKB-SubCell"/>
</dbReference>
<dbReference type="PRINTS" id="PR00119">
    <property type="entry name" value="CATATPASE"/>
</dbReference>
<keyword evidence="9 17" id="KW-0067">ATP-binding</keyword>
<evidence type="ECO:0000256" key="9">
    <source>
        <dbReference type="ARBA" id="ARBA00022840"/>
    </source>
</evidence>
<dbReference type="NCBIfam" id="TIGR01494">
    <property type="entry name" value="ATPase_P-type"/>
    <property type="match status" value="1"/>
</dbReference>
<evidence type="ECO:0000256" key="6">
    <source>
        <dbReference type="ARBA" id="ARBA00022692"/>
    </source>
</evidence>
<keyword evidence="14 17" id="KW-0472">Membrane</keyword>
<dbReference type="Pfam" id="PF00702">
    <property type="entry name" value="Hydrolase"/>
    <property type="match status" value="1"/>
</dbReference>
<feature type="transmembrane region" description="Helical" evidence="17">
    <location>
        <begin position="446"/>
        <end position="466"/>
    </location>
</feature>
<evidence type="ECO:0000256" key="17">
    <source>
        <dbReference type="RuleBase" id="RU362081"/>
    </source>
</evidence>
<dbReference type="PANTHER" id="PTHR43520:SF5">
    <property type="entry name" value="CATION-TRANSPORTING P-TYPE ATPASE-RELATED"/>
    <property type="match status" value="1"/>
</dbReference>
<evidence type="ECO:0000256" key="11">
    <source>
        <dbReference type="ARBA" id="ARBA00022967"/>
    </source>
</evidence>
<evidence type="ECO:0000256" key="18">
    <source>
        <dbReference type="SAM" id="MobiDB-lite"/>
    </source>
</evidence>
<comment type="subcellular location">
    <subcellularLocation>
        <location evidence="1">Cell membrane</location>
        <topology evidence="1">Multi-pass membrane protein</topology>
    </subcellularLocation>
</comment>
<evidence type="ECO:0000256" key="12">
    <source>
        <dbReference type="ARBA" id="ARBA00022989"/>
    </source>
</evidence>
<dbReference type="GO" id="GO:0005507">
    <property type="term" value="F:copper ion binding"/>
    <property type="evidence" value="ECO:0007669"/>
    <property type="project" value="TreeGrafter"/>
</dbReference>
<feature type="transmembrane region" description="Helical" evidence="17">
    <location>
        <begin position="778"/>
        <end position="794"/>
    </location>
</feature>
<feature type="transmembrane region" description="Helical" evidence="17">
    <location>
        <begin position="290"/>
        <end position="309"/>
    </location>
</feature>
<keyword evidence="10" id="KW-0460">Magnesium</keyword>
<feature type="transmembrane region" description="Helical" evidence="17">
    <location>
        <begin position="229"/>
        <end position="250"/>
    </location>
</feature>
<dbReference type="InterPro" id="IPR008250">
    <property type="entry name" value="ATPase_P-typ_transduc_dom_A_sf"/>
</dbReference>
<dbReference type="FunFam" id="2.70.150.10:FF:000002">
    <property type="entry name" value="Copper-transporting ATPase 1, putative"/>
    <property type="match status" value="1"/>
</dbReference>
<reference evidence="20 21" key="1">
    <citation type="submission" date="2015-04" db="EMBL/GenBank/DDBJ databases">
        <title>Complete Sequence for the Genome of the Thioalkalivibrio versutus D301.</title>
        <authorList>
            <person name="Mu T."/>
            <person name="Zhou J."/>
            <person name="Xu X."/>
        </authorList>
    </citation>
    <scope>NUCLEOTIDE SEQUENCE [LARGE SCALE GENOMIC DNA]</scope>
    <source>
        <strain evidence="20 21">D301</strain>
    </source>
</reference>
<dbReference type="Pfam" id="PF00122">
    <property type="entry name" value="E1-E2_ATPase"/>
    <property type="match status" value="1"/>
</dbReference>
<keyword evidence="11" id="KW-1278">Translocase</keyword>
<dbReference type="Gene3D" id="3.30.70.100">
    <property type="match status" value="1"/>
</dbReference>
<evidence type="ECO:0000256" key="2">
    <source>
        <dbReference type="ARBA" id="ARBA00006024"/>
    </source>
</evidence>
<protein>
    <recommendedName>
        <fullName evidence="15">P-type Cu(2+) transporter</fullName>
        <ecNumber evidence="15">7.2.2.9</ecNumber>
    </recommendedName>
</protein>
<evidence type="ECO:0000256" key="14">
    <source>
        <dbReference type="ARBA" id="ARBA00023136"/>
    </source>
</evidence>
<dbReference type="PROSITE" id="PS50846">
    <property type="entry name" value="HMA_2"/>
    <property type="match status" value="1"/>
</dbReference>
<feature type="transmembrane region" description="Helical" evidence="17">
    <location>
        <begin position="262"/>
        <end position="284"/>
    </location>
</feature>
<evidence type="ECO:0000313" key="21">
    <source>
        <dbReference type="Proteomes" id="UP000064201"/>
    </source>
</evidence>
<dbReference type="Gene3D" id="3.40.50.1000">
    <property type="entry name" value="HAD superfamily/HAD-like"/>
    <property type="match status" value="1"/>
</dbReference>
<evidence type="ECO:0000256" key="3">
    <source>
        <dbReference type="ARBA" id="ARBA00022448"/>
    </source>
</evidence>
<dbReference type="FunFam" id="3.30.70.100:FF:000005">
    <property type="entry name" value="Copper-exporting P-type ATPase A"/>
    <property type="match status" value="1"/>
</dbReference>
<feature type="region of interest" description="Disordered" evidence="18">
    <location>
        <begin position="826"/>
        <end position="851"/>
    </location>
</feature>
<keyword evidence="7 17" id="KW-0479">Metal-binding</keyword>
<comment type="catalytic activity">
    <reaction evidence="16">
        <text>Cu(2+)(in) + ATP + H2O = Cu(2+)(out) + ADP + phosphate + H(+)</text>
        <dbReference type="Rhea" id="RHEA:10376"/>
        <dbReference type="ChEBI" id="CHEBI:15377"/>
        <dbReference type="ChEBI" id="CHEBI:15378"/>
        <dbReference type="ChEBI" id="CHEBI:29036"/>
        <dbReference type="ChEBI" id="CHEBI:30616"/>
        <dbReference type="ChEBI" id="CHEBI:43474"/>
        <dbReference type="ChEBI" id="CHEBI:456216"/>
        <dbReference type="EC" id="7.2.2.9"/>
    </reaction>
</comment>
<dbReference type="SUPFAM" id="SSF56784">
    <property type="entry name" value="HAD-like"/>
    <property type="match status" value="1"/>
</dbReference>
<evidence type="ECO:0000256" key="16">
    <source>
        <dbReference type="ARBA" id="ARBA00047424"/>
    </source>
</evidence>
<dbReference type="CDD" id="cd00371">
    <property type="entry name" value="HMA"/>
    <property type="match status" value="1"/>
</dbReference>
<dbReference type="CDD" id="cd02079">
    <property type="entry name" value="P-type_ATPase_HM"/>
    <property type="match status" value="1"/>
</dbReference>
<dbReference type="Gene3D" id="3.40.1110.10">
    <property type="entry name" value="Calcium-transporting ATPase, cytoplasmic domain N"/>
    <property type="match status" value="1"/>
</dbReference>
<keyword evidence="12 17" id="KW-1133">Transmembrane helix</keyword>
<evidence type="ECO:0000256" key="13">
    <source>
        <dbReference type="ARBA" id="ARBA00023065"/>
    </source>
</evidence>
<dbReference type="KEGG" id="tvr:TVD_12825"/>
<dbReference type="NCBIfam" id="TIGR01511">
    <property type="entry name" value="ATPase-IB1_Cu"/>
    <property type="match status" value="1"/>
</dbReference>
<feature type="transmembrane region" description="Helical" evidence="17">
    <location>
        <begin position="197"/>
        <end position="217"/>
    </location>
</feature>
<keyword evidence="21" id="KW-1185">Reference proteome</keyword>
<dbReference type="GO" id="GO:0043682">
    <property type="term" value="F:P-type divalent copper transporter activity"/>
    <property type="evidence" value="ECO:0007669"/>
    <property type="project" value="UniProtKB-EC"/>
</dbReference>
<evidence type="ECO:0000256" key="4">
    <source>
        <dbReference type="ARBA" id="ARBA00022475"/>
    </source>
</evidence>
<feature type="transmembrane region" description="Helical" evidence="17">
    <location>
        <begin position="472"/>
        <end position="496"/>
    </location>
</feature>
<dbReference type="InterPro" id="IPR023298">
    <property type="entry name" value="ATPase_P-typ_TM_dom_sf"/>
</dbReference>
<keyword evidence="8 17" id="KW-0547">Nucleotide-binding</keyword>
<dbReference type="OrthoDB" id="9814270at2"/>
<dbReference type="SUPFAM" id="SSF55008">
    <property type="entry name" value="HMA, heavy metal-associated domain"/>
    <property type="match status" value="1"/>
</dbReference>
<dbReference type="SUPFAM" id="SSF81665">
    <property type="entry name" value="Calcium ATPase, transmembrane domain M"/>
    <property type="match status" value="1"/>
</dbReference>
<keyword evidence="13" id="KW-0406">Ion transport</keyword>
<dbReference type="InterPro" id="IPR001757">
    <property type="entry name" value="P_typ_ATPase"/>
</dbReference>
<keyword evidence="5" id="KW-0597">Phosphoprotein</keyword>
<keyword evidence="4 17" id="KW-1003">Cell membrane</keyword>
<dbReference type="GO" id="GO:0055070">
    <property type="term" value="P:copper ion homeostasis"/>
    <property type="evidence" value="ECO:0007669"/>
    <property type="project" value="TreeGrafter"/>
</dbReference>
<dbReference type="PANTHER" id="PTHR43520">
    <property type="entry name" value="ATP7, ISOFORM B"/>
    <property type="match status" value="1"/>
</dbReference>
<dbReference type="InterPro" id="IPR023214">
    <property type="entry name" value="HAD_sf"/>
</dbReference>
<name>A0A0G3G9I8_9GAMM</name>
<dbReference type="Proteomes" id="UP000064201">
    <property type="component" value="Chromosome"/>
</dbReference>
<evidence type="ECO:0000256" key="15">
    <source>
        <dbReference type="ARBA" id="ARBA00038904"/>
    </source>
</evidence>